<name>A0ABM3QRP9_SPIOL</name>
<dbReference type="GeneID" id="130461842"/>
<reference evidence="3" key="2">
    <citation type="submission" date="2025-08" db="UniProtKB">
        <authorList>
            <consortium name="RefSeq"/>
        </authorList>
    </citation>
    <scope>IDENTIFICATION</scope>
    <source>
        <tissue evidence="3">Leaf</tissue>
    </source>
</reference>
<dbReference type="Proteomes" id="UP000813463">
    <property type="component" value="Chromosome 5"/>
</dbReference>
<reference evidence="2" key="1">
    <citation type="journal article" date="2021" name="Nat. Commun.">
        <title>Genomic analyses provide insights into spinach domestication and the genetic basis of agronomic traits.</title>
        <authorList>
            <person name="Cai X."/>
            <person name="Sun X."/>
            <person name="Xu C."/>
            <person name="Sun H."/>
            <person name="Wang X."/>
            <person name="Ge C."/>
            <person name="Zhang Z."/>
            <person name="Wang Q."/>
            <person name="Fei Z."/>
            <person name="Jiao C."/>
            <person name="Wang Q."/>
        </authorList>
    </citation>
    <scope>NUCLEOTIDE SEQUENCE [LARGE SCALE GENOMIC DNA]</scope>
    <source>
        <strain evidence="2">cv. Varoflay</strain>
    </source>
</reference>
<keyword evidence="2" id="KW-1185">Reference proteome</keyword>
<proteinExistence type="predicted"/>
<evidence type="ECO:0000313" key="3">
    <source>
        <dbReference type="RefSeq" id="XP_056686057.1"/>
    </source>
</evidence>
<feature type="compositionally biased region" description="Basic and acidic residues" evidence="1">
    <location>
        <begin position="15"/>
        <end position="49"/>
    </location>
</feature>
<evidence type="ECO:0000256" key="1">
    <source>
        <dbReference type="SAM" id="MobiDB-lite"/>
    </source>
</evidence>
<evidence type="ECO:0000313" key="2">
    <source>
        <dbReference type="Proteomes" id="UP000813463"/>
    </source>
</evidence>
<feature type="region of interest" description="Disordered" evidence="1">
    <location>
        <begin position="11"/>
        <end position="60"/>
    </location>
</feature>
<feature type="compositionally biased region" description="Basic and acidic residues" evidence="1">
    <location>
        <begin position="182"/>
        <end position="194"/>
    </location>
</feature>
<protein>
    <submittedName>
        <fullName evidence="3">Centromere-binding protein 1-like</fullName>
    </submittedName>
</protein>
<feature type="compositionally biased region" description="Basic residues" evidence="1">
    <location>
        <begin position="268"/>
        <end position="292"/>
    </location>
</feature>
<dbReference type="RefSeq" id="XP_056686057.1">
    <property type="nucleotide sequence ID" value="XM_056830079.1"/>
</dbReference>
<feature type="compositionally biased region" description="Polar residues" evidence="1">
    <location>
        <begin position="50"/>
        <end position="60"/>
    </location>
</feature>
<organism evidence="2 3">
    <name type="scientific">Spinacia oleracea</name>
    <name type="common">Spinach</name>
    <dbReference type="NCBI Taxonomy" id="3562"/>
    <lineage>
        <taxon>Eukaryota</taxon>
        <taxon>Viridiplantae</taxon>
        <taxon>Streptophyta</taxon>
        <taxon>Embryophyta</taxon>
        <taxon>Tracheophyta</taxon>
        <taxon>Spermatophyta</taxon>
        <taxon>Magnoliopsida</taxon>
        <taxon>eudicotyledons</taxon>
        <taxon>Gunneridae</taxon>
        <taxon>Pentapetalae</taxon>
        <taxon>Caryophyllales</taxon>
        <taxon>Chenopodiaceae</taxon>
        <taxon>Chenopodioideae</taxon>
        <taxon>Anserineae</taxon>
        <taxon>Spinacia</taxon>
    </lineage>
</organism>
<accession>A0ABM3QRP9</accession>
<feature type="compositionally biased region" description="Acidic residues" evidence="1">
    <location>
        <begin position="162"/>
        <end position="181"/>
    </location>
</feature>
<feature type="region of interest" description="Disordered" evidence="1">
    <location>
        <begin position="160"/>
        <end position="292"/>
    </location>
</feature>
<sequence length="292" mass="31351">MVVLSFKDCLIPQSDGKDCPRTAKPPCRDTRTTNHTELGGKDSVAKKDPSASSSHRQISDNAYINVDGGFVELDDSVEDKVLPKEKEREANKYPREALEQFQDPVQHTVQQTVVDEDPVQHTVHQTVVDEDPVFVTFQSVHVQQLVFESCEFLHGNIVAAEQDPENDNEEDDEDDVVNDEFVDGKPGDQGKRGDDDDDENQGDGPKGGTAGPAAGQAEGEDNTGGAGQGDDHGAGHGSNPEDEDGAGELPPPVSDGTEDCKAGAGQKTKTKAARPKPSSKPRTATKRSRKPT</sequence>
<gene>
    <name evidence="3" type="primary">LOC130461842</name>
</gene>